<sequence length="306" mass="31694">MRTPNHTSQSCTFESFKHAGESFMSKRKTAIVTGSVAATVGLGLTGVGVFADEVIADDTVLKGSLCVGIDCQNNESFGYDTIRLKENNLRIRFVDTSNSGSFPTNDWQITVNDSTNGGLNKFSIDDLDGGSTPFTIEAGAGTDSLRVDDAGRVGLGTANPATQAHVVDGNSPTLRLDQDGSQGFQPQAWDLGSNETNFFVRDATTGGTLPFKIQPGAPTDALVVESSGTVSLGDGSLVLRDDVSGIDWNLEATSTGGFTLSRDDGGTVTTTLTILPSGDVEITGDVSVDGSISCTAGNTINGDACS</sequence>
<organism evidence="1 2">
    <name type="scientific">Ilumatobacter coccineus (strain NBRC 103263 / KCTC 29153 / YM16-304)</name>
    <dbReference type="NCBI Taxonomy" id="1313172"/>
    <lineage>
        <taxon>Bacteria</taxon>
        <taxon>Bacillati</taxon>
        <taxon>Actinomycetota</taxon>
        <taxon>Acidimicrobiia</taxon>
        <taxon>Acidimicrobiales</taxon>
        <taxon>Ilumatobacteraceae</taxon>
        <taxon>Ilumatobacter</taxon>
    </lineage>
</organism>
<accession>A0A6C7E6X6</accession>
<dbReference type="AlphaFoldDB" id="A0A6C7E6X6"/>
<name>A0A6C7E6X6_ILUCY</name>
<dbReference type="KEGG" id="aym:YM304_00540"/>
<reference evidence="1 2" key="1">
    <citation type="journal article" date="2013" name="Int. J. Syst. Evol. Microbiol.">
        <title>Ilumatobacter nonamiense sp. nov. and Ilumatobacter coccineum sp. nov., isolated from seashore sand.</title>
        <authorList>
            <person name="Matsumoto A."/>
            <person name="Kasai H."/>
            <person name="Matsuo Y."/>
            <person name="Shizuri Y."/>
            <person name="Ichikawa N."/>
            <person name="Fujita N."/>
            <person name="Omura S."/>
            <person name="Takahashi Y."/>
        </authorList>
    </citation>
    <scope>NUCLEOTIDE SEQUENCE [LARGE SCALE GENOMIC DNA]</scope>
    <source>
        <strain evidence="2">NBRC 103263 / KCTC 29153 / YM16-304</strain>
    </source>
</reference>
<keyword evidence="2" id="KW-1185">Reference proteome</keyword>
<dbReference type="EMBL" id="AP012057">
    <property type="protein sequence ID" value="BAN00368.1"/>
    <property type="molecule type" value="Genomic_DNA"/>
</dbReference>
<protein>
    <submittedName>
        <fullName evidence="1">Uncharacterized protein</fullName>
    </submittedName>
</protein>
<dbReference type="Proteomes" id="UP000011863">
    <property type="component" value="Chromosome"/>
</dbReference>
<evidence type="ECO:0000313" key="1">
    <source>
        <dbReference type="EMBL" id="BAN00368.1"/>
    </source>
</evidence>
<gene>
    <name evidence="1" type="ORF">YM304_00540</name>
</gene>
<proteinExistence type="predicted"/>
<evidence type="ECO:0000313" key="2">
    <source>
        <dbReference type="Proteomes" id="UP000011863"/>
    </source>
</evidence>